<organism evidence="7 8">
    <name type="scientific">Acetivibrio mesophilus</name>
    <dbReference type="NCBI Taxonomy" id="2487273"/>
    <lineage>
        <taxon>Bacteria</taxon>
        <taxon>Bacillati</taxon>
        <taxon>Bacillota</taxon>
        <taxon>Clostridia</taxon>
        <taxon>Eubacteriales</taxon>
        <taxon>Oscillospiraceae</taxon>
        <taxon>Acetivibrio</taxon>
    </lineage>
</organism>
<feature type="transmembrane region" description="Helical" evidence="6">
    <location>
        <begin position="408"/>
        <end position="428"/>
    </location>
</feature>
<evidence type="ECO:0000256" key="6">
    <source>
        <dbReference type="SAM" id="Phobius"/>
    </source>
</evidence>
<feature type="transmembrane region" description="Helical" evidence="6">
    <location>
        <begin position="48"/>
        <end position="72"/>
    </location>
</feature>
<name>A0A4Q0I366_9FIRM</name>
<feature type="transmembrane region" description="Helical" evidence="6">
    <location>
        <begin position="309"/>
        <end position="328"/>
    </location>
</feature>
<evidence type="ECO:0000256" key="5">
    <source>
        <dbReference type="ARBA" id="ARBA00023136"/>
    </source>
</evidence>
<dbReference type="RefSeq" id="WP_128706110.1">
    <property type="nucleotide sequence ID" value="NZ_RLII01000014.1"/>
</dbReference>
<feature type="transmembrane region" description="Helical" evidence="6">
    <location>
        <begin position="159"/>
        <end position="179"/>
    </location>
</feature>
<feature type="transmembrane region" description="Helical" evidence="6">
    <location>
        <begin position="440"/>
        <end position="463"/>
    </location>
</feature>
<feature type="transmembrane region" description="Helical" evidence="6">
    <location>
        <begin position="240"/>
        <end position="262"/>
    </location>
</feature>
<evidence type="ECO:0000313" key="8">
    <source>
        <dbReference type="Proteomes" id="UP000289166"/>
    </source>
</evidence>
<dbReference type="Proteomes" id="UP000289166">
    <property type="component" value="Unassembled WGS sequence"/>
</dbReference>
<evidence type="ECO:0000313" key="7">
    <source>
        <dbReference type="EMBL" id="RXE58683.1"/>
    </source>
</evidence>
<keyword evidence="2" id="KW-1003">Cell membrane</keyword>
<dbReference type="EMBL" id="RLII01000014">
    <property type="protein sequence ID" value="RXE58683.1"/>
    <property type="molecule type" value="Genomic_DNA"/>
</dbReference>
<dbReference type="InterPro" id="IPR050833">
    <property type="entry name" value="Poly_Biosynth_Transport"/>
</dbReference>
<proteinExistence type="predicted"/>
<reference evidence="8" key="1">
    <citation type="submission" date="2018-11" db="EMBL/GenBank/DDBJ databases">
        <title>Genome sequencing of a novel mesophilic and cellulolytic organism within the genus Hungateiclostridium.</title>
        <authorList>
            <person name="Rettenmaier R."/>
            <person name="Liebl W."/>
            <person name="Zverlov V."/>
        </authorList>
    </citation>
    <scope>NUCLEOTIDE SEQUENCE [LARGE SCALE GENOMIC DNA]</scope>
    <source>
        <strain evidence="8">N2K1</strain>
    </source>
</reference>
<evidence type="ECO:0000256" key="2">
    <source>
        <dbReference type="ARBA" id="ARBA00022475"/>
    </source>
</evidence>
<protein>
    <submittedName>
        <fullName evidence="7">Polysaccharide biosynthesis protein</fullName>
    </submittedName>
</protein>
<evidence type="ECO:0000256" key="1">
    <source>
        <dbReference type="ARBA" id="ARBA00004651"/>
    </source>
</evidence>
<evidence type="ECO:0000256" key="3">
    <source>
        <dbReference type="ARBA" id="ARBA00022692"/>
    </source>
</evidence>
<feature type="transmembrane region" description="Helical" evidence="6">
    <location>
        <begin position="469"/>
        <end position="488"/>
    </location>
</feature>
<dbReference type="PANTHER" id="PTHR30250">
    <property type="entry name" value="PST FAMILY PREDICTED COLANIC ACID TRANSPORTER"/>
    <property type="match status" value="1"/>
</dbReference>
<dbReference type="AlphaFoldDB" id="A0A4Q0I366"/>
<evidence type="ECO:0000256" key="4">
    <source>
        <dbReference type="ARBA" id="ARBA00022989"/>
    </source>
</evidence>
<dbReference type="PANTHER" id="PTHR30250:SF26">
    <property type="entry name" value="PSMA PROTEIN"/>
    <property type="match status" value="1"/>
</dbReference>
<comment type="caution">
    <text evidence="7">The sequence shown here is derived from an EMBL/GenBank/DDBJ whole genome shotgun (WGS) entry which is preliminary data.</text>
</comment>
<keyword evidence="5 6" id="KW-0472">Membrane</keyword>
<feature type="transmembrane region" description="Helical" evidence="6">
    <location>
        <begin position="92"/>
        <end position="115"/>
    </location>
</feature>
<feature type="transmembrane region" description="Helical" evidence="6">
    <location>
        <begin position="21"/>
        <end position="42"/>
    </location>
</feature>
<comment type="subcellular location">
    <subcellularLocation>
        <location evidence="1">Cell membrane</location>
        <topology evidence="1">Multi-pass membrane protein</topology>
    </subcellularLocation>
</comment>
<keyword evidence="4 6" id="KW-1133">Transmembrane helix</keyword>
<sequence>MRIERTKNASRNMIFGSILKIYQLLIPFVMRTAMIYLLGVQYLGLNSLFTSVLQVLNLAELGVGSAMVYSMYKPIANDDADAICALMRLYKIYYRIIGLVVCVAGLILLPFIPYLIKGEVPPDINVYILYILNLGATVLSYWLFAYKNSILQAHQRTDIISKVMLLTETLKYIIQFATLAVFHNYYYFVIVLLFTQVLTNIFTAIVANRMYPQYQPKGNLPKEMIQQINHRIRDLFTSKIGAVVVNSADTIVISAFLGLSVLAVYQNYFYLITAVTGMITIIFASVTAGIGNSIVVETQEKNFNDLRKFTFIIAWIAGVCTSCFLCLYQPFMRLWVGTDLLLDFSIVVCLCIYFFIFEINQLLNTYKDAAGIWHEDRFRPLITALTNLTLNLISVQFMGLYGVVLSTILSMLFVGMPWLLHNLFTTLFDRENLIPYLKKLARYVIVVFISCVITFFVCSLFSLTDILLVVVRLVCCCIIPNIIFFLAYRNMDEFKQSVQLADKMTKGKIKLLKKLGAKDGEDYDRHYK</sequence>
<keyword evidence="3 6" id="KW-0812">Transmembrane</keyword>
<accession>A0A4Q0I366</accession>
<feature type="transmembrane region" description="Helical" evidence="6">
    <location>
        <begin position="185"/>
        <end position="207"/>
    </location>
</feature>
<dbReference type="GO" id="GO:0005886">
    <property type="term" value="C:plasma membrane"/>
    <property type="evidence" value="ECO:0007669"/>
    <property type="project" value="UniProtKB-SubCell"/>
</dbReference>
<feature type="transmembrane region" description="Helical" evidence="6">
    <location>
        <begin position="268"/>
        <end position="288"/>
    </location>
</feature>
<dbReference type="Pfam" id="PF01943">
    <property type="entry name" value="Polysacc_synt"/>
    <property type="match status" value="1"/>
</dbReference>
<feature type="transmembrane region" description="Helical" evidence="6">
    <location>
        <begin position="340"/>
        <end position="360"/>
    </location>
</feature>
<dbReference type="OrthoDB" id="8609648at2"/>
<dbReference type="InterPro" id="IPR002797">
    <property type="entry name" value="Polysacc_synth"/>
</dbReference>
<keyword evidence="8" id="KW-1185">Reference proteome</keyword>
<feature type="transmembrane region" description="Helical" evidence="6">
    <location>
        <begin position="127"/>
        <end position="147"/>
    </location>
</feature>
<gene>
    <name evidence="7" type="ORF">EFD62_10955</name>
</gene>